<name>A0A9P6FIF9_9FUNG</name>
<dbReference type="InterPro" id="IPR018631">
    <property type="entry name" value="AAA-ATPase-like_dom"/>
</dbReference>
<comment type="caution">
    <text evidence="2">The sequence shown here is derived from an EMBL/GenBank/DDBJ whole genome shotgun (WGS) entry which is preliminary data.</text>
</comment>
<accession>A0A9P6FIF9</accession>
<evidence type="ECO:0000313" key="3">
    <source>
        <dbReference type="Proteomes" id="UP000723463"/>
    </source>
</evidence>
<organism evidence="2 3">
    <name type="scientific">Mortierella hygrophila</name>
    <dbReference type="NCBI Taxonomy" id="979708"/>
    <lineage>
        <taxon>Eukaryota</taxon>
        <taxon>Fungi</taxon>
        <taxon>Fungi incertae sedis</taxon>
        <taxon>Mucoromycota</taxon>
        <taxon>Mortierellomycotina</taxon>
        <taxon>Mortierellomycetes</taxon>
        <taxon>Mortierellales</taxon>
        <taxon>Mortierellaceae</taxon>
        <taxon>Mortierella</taxon>
    </lineage>
</organism>
<evidence type="ECO:0000259" key="1">
    <source>
        <dbReference type="Pfam" id="PF09820"/>
    </source>
</evidence>
<protein>
    <recommendedName>
        <fullName evidence="1">AAA-ATPase-like domain-containing protein</fullName>
    </recommendedName>
</protein>
<proteinExistence type="predicted"/>
<evidence type="ECO:0000313" key="2">
    <source>
        <dbReference type="EMBL" id="KAF9551469.1"/>
    </source>
</evidence>
<reference evidence="2" key="1">
    <citation type="journal article" date="2020" name="Fungal Divers.">
        <title>Resolving the Mortierellaceae phylogeny through synthesis of multi-gene phylogenetics and phylogenomics.</title>
        <authorList>
            <person name="Vandepol N."/>
            <person name="Liber J."/>
            <person name="Desiro A."/>
            <person name="Na H."/>
            <person name="Kennedy M."/>
            <person name="Barry K."/>
            <person name="Grigoriev I.V."/>
            <person name="Miller A.N."/>
            <person name="O'Donnell K."/>
            <person name="Stajich J.E."/>
            <person name="Bonito G."/>
        </authorList>
    </citation>
    <scope>NUCLEOTIDE SEQUENCE</scope>
    <source>
        <strain evidence="2">NRRL 2591</strain>
    </source>
</reference>
<sequence length="461" mass="51438">MVGLAIHEHVKKERLNPGRYFVLRFDFSTVHRSRDQEKAAHSLNQMLNNSIAGFYRTYEPYLRMSADYLIEKYINDDATSSMRACVQVIYLMADEYDSNSNERLVLIDSVQSKPPRQADTDSLLEGFWATVKSGLSHRKIAKCYMTGVVPQSFADTTSGFNVARYVSWEPELAGFCGLTEAVAAAALALKSVYGSTSEAEKHLKIMGDNYNDFNLNFAIGNPMKDPLSVTNSEASESGELARSRAAWLSYVVHIGGLTFCVGKKALRISNLVVAARFGSAILHRHQATLEDVDGAFRLLVDDGNIDRILGLYARGMQEHDVGAHDFQKKEEEHCNSMRFTLLANIHPSLRKVGVETTITKERANALAEIRDANKILDLKFRSDKFRTGQTIKKWILDGPKFGKGCSSEQQLGEYAESPEIEAWKKDGYTITPILLVVVGSRHVLLWNLDGDKLDSSPRLAA</sequence>
<dbReference type="AlphaFoldDB" id="A0A9P6FIF9"/>
<keyword evidence="3" id="KW-1185">Reference proteome</keyword>
<gene>
    <name evidence="2" type="ORF">EC957_008138</name>
</gene>
<dbReference type="Pfam" id="PF09820">
    <property type="entry name" value="AAA-ATPase_like"/>
    <property type="match status" value="1"/>
</dbReference>
<dbReference type="Proteomes" id="UP000723463">
    <property type="component" value="Unassembled WGS sequence"/>
</dbReference>
<feature type="domain" description="AAA-ATPase-like" evidence="1">
    <location>
        <begin position="4"/>
        <end position="152"/>
    </location>
</feature>
<dbReference type="EMBL" id="JAAAXW010000004">
    <property type="protein sequence ID" value="KAF9551469.1"/>
    <property type="molecule type" value="Genomic_DNA"/>
</dbReference>